<accession>A0A8J5KFH6</accession>
<keyword evidence="2" id="KW-1185">Reference proteome</keyword>
<dbReference type="Proteomes" id="UP000734854">
    <property type="component" value="Unassembled WGS sequence"/>
</dbReference>
<name>A0A8J5KFH6_ZINOF</name>
<comment type="caution">
    <text evidence="1">The sequence shown here is derived from an EMBL/GenBank/DDBJ whole genome shotgun (WGS) entry which is preliminary data.</text>
</comment>
<dbReference type="AlphaFoldDB" id="A0A8J5KFH6"/>
<reference evidence="1 2" key="1">
    <citation type="submission" date="2020-08" db="EMBL/GenBank/DDBJ databases">
        <title>Plant Genome Project.</title>
        <authorList>
            <person name="Zhang R.-G."/>
        </authorList>
    </citation>
    <scope>NUCLEOTIDE SEQUENCE [LARGE SCALE GENOMIC DNA]</scope>
    <source>
        <tissue evidence="1">Rhizome</tissue>
    </source>
</reference>
<dbReference type="EMBL" id="JACMSC010000015">
    <property type="protein sequence ID" value="KAG6487952.1"/>
    <property type="molecule type" value="Genomic_DNA"/>
</dbReference>
<gene>
    <name evidence="1" type="ORF">ZIOFF_056691</name>
</gene>
<organism evidence="1 2">
    <name type="scientific">Zingiber officinale</name>
    <name type="common">Ginger</name>
    <name type="synonym">Amomum zingiber</name>
    <dbReference type="NCBI Taxonomy" id="94328"/>
    <lineage>
        <taxon>Eukaryota</taxon>
        <taxon>Viridiplantae</taxon>
        <taxon>Streptophyta</taxon>
        <taxon>Embryophyta</taxon>
        <taxon>Tracheophyta</taxon>
        <taxon>Spermatophyta</taxon>
        <taxon>Magnoliopsida</taxon>
        <taxon>Liliopsida</taxon>
        <taxon>Zingiberales</taxon>
        <taxon>Zingiberaceae</taxon>
        <taxon>Zingiber</taxon>
    </lineage>
</organism>
<protein>
    <submittedName>
        <fullName evidence="1">Uncharacterized protein</fullName>
    </submittedName>
</protein>
<proteinExistence type="predicted"/>
<evidence type="ECO:0000313" key="1">
    <source>
        <dbReference type="EMBL" id="KAG6487952.1"/>
    </source>
</evidence>
<sequence>MNCWHQSYILSLWTEEKGGSAGRGLYHERSKEVNLLQIYNMDSDNAMELDPHVNPNESVFPQRSQKRVWKHIGTLEWKLKRNVAPVPLEMHCSTEGEGFFGRWFFRRQLPHAGFLASANCGSGSDFSRGRHQGVIGLRRRLSSPLLSVAGGSGPSSHPTSSFLFGHTTVTTSKGACPVEEEDTCAAFVAGHASPTPTLMPQRSCRL</sequence>
<evidence type="ECO:0000313" key="2">
    <source>
        <dbReference type="Proteomes" id="UP000734854"/>
    </source>
</evidence>